<reference evidence="7" key="1">
    <citation type="submission" date="2022-07" db="EMBL/GenBank/DDBJ databases">
        <title>Phylogenomic reconstructions and comparative analyses of Kickxellomycotina fungi.</title>
        <authorList>
            <person name="Reynolds N.K."/>
            <person name="Stajich J.E."/>
            <person name="Barry K."/>
            <person name="Grigoriev I.V."/>
            <person name="Crous P."/>
            <person name="Smith M.E."/>
        </authorList>
    </citation>
    <scope>NUCLEOTIDE SEQUENCE</scope>
    <source>
        <strain evidence="7">RSA 861</strain>
    </source>
</reference>
<protein>
    <recommendedName>
        <fullName evidence="9">Mediator complex subunit 23-domain-containing protein</fullName>
    </recommendedName>
</protein>
<comment type="caution">
    <text evidence="7">The sequence shown here is derived from an EMBL/GenBank/DDBJ whole genome shotgun (WGS) entry which is preliminary data.</text>
</comment>
<dbReference type="Pfam" id="PF11573">
    <property type="entry name" value="Med23"/>
    <property type="match status" value="1"/>
</dbReference>
<evidence type="ECO:0008006" key="9">
    <source>
        <dbReference type="Google" id="ProtNLM"/>
    </source>
</evidence>
<evidence type="ECO:0000256" key="5">
    <source>
        <dbReference type="ARBA" id="ARBA00023242"/>
    </source>
</evidence>
<dbReference type="PANTHER" id="PTHR12691">
    <property type="entry name" value="MEDIATOR OF RNA POLYMERASE II TRANSCRIPTION SUBUNIT 23"/>
    <property type="match status" value="1"/>
</dbReference>
<dbReference type="OrthoDB" id="9982951at2759"/>
<feature type="region of interest" description="Disordered" evidence="6">
    <location>
        <begin position="1659"/>
        <end position="1679"/>
    </location>
</feature>
<proteinExistence type="inferred from homology"/>
<evidence type="ECO:0000313" key="8">
    <source>
        <dbReference type="Proteomes" id="UP001150569"/>
    </source>
</evidence>
<feature type="region of interest" description="Disordered" evidence="6">
    <location>
        <begin position="1010"/>
        <end position="1030"/>
    </location>
</feature>
<gene>
    <name evidence="7" type="ORF">IWQ60_002638</name>
</gene>
<dbReference type="EMBL" id="JANBPT010000102">
    <property type="protein sequence ID" value="KAJ1927779.1"/>
    <property type="molecule type" value="Genomic_DNA"/>
</dbReference>
<evidence type="ECO:0000313" key="7">
    <source>
        <dbReference type="EMBL" id="KAJ1927779.1"/>
    </source>
</evidence>
<comment type="subcellular location">
    <subcellularLocation>
        <location evidence="1">Nucleus</location>
    </subcellularLocation>
</comment>
<evidence type="ECO:0000256" key="1">
    <source>
        <dbReference type="ARBA" id="ARBA00004123"/>
    </source>
</evidence>
<evidence type="ECO:0000256" key="6">
    <source>
        <dbReference type="SAM" id="MobiDB-lite"/>
    </source>
</evidence>
<evidence type="ECO:0000256" key="3">
    <source>
        <dbReference type="ARBA" id="ARBA00023015"/>
    </source>
</evidence>
<comment type="similarity">
    <text evidence="2">Belongs to the Mediator complex subunit 23 family.</text>
</comment>
<accession>A0A9W8DVI4</accession>
<dbReference type="PANTHER" id="PTHR12691:SF10">
    <property type="entry name" value="MEDIATOR OF RNA POLYMERASE II TRANSCRIPTION SUBUNIT 23"/>
    <property type="match status" value="1"/>
</dbReference>
<feature type="region of interest" description="Disordered" evidence="6">
    <location>
        <begin position="546"/>
        <end position="578"/>
    </location>
</feature>
<feature type="region of interest" description="Disordered" evidence="6">
    <location>
        <begin position="122"/>
        <end position="150"/>
    </location>
</feature>
<dbReference type="InterPro" id="IPR021629">
    <property type="entry name" value="Mediator_Med23"/>
</dbReference>
<organism evidence="7 8">
    <name type="scientific">Tieghemiomyces parasiticus</name>
    <dbReference type="NCBI Taxonomy" id="78921"/>
    <lineage>
        <taxon>Eukaryota</taxon>
        <taxon>Fungi</taxon>
        <taxon>Fungi incertae sedis</taxon>
        <taxon>Zoopagomycota</taxon>
        <taxon>Kickxellomycotina</taxon>
        <taxon>Dimargaritomycetes</taxon>
        <taxon>Dimargaritales</taxon>
        <taxon>Dimargaritaceae</taxon>
        <taxon>Tieghemiomyces</taxon>
    </lineage>
</organism>
<keyword evidence="3" id="KW-0805">Transcription regulation</keyword>
<dbReference type="Proteomes" id="UP001150569">
    <property type="component" value="Unassembled WGS sequence"/>
</dbReference>
<sequence length="1864" mass="202486">MEVFTKALASFCARAESEAASASNDQLFGSLFPAPARKRARLCPRELARTPSLDYAVAEAHLSDGDRSFIDAFTVAWHTVDDRREVLAAVHDALAQHHDSLPVLDRLLFTCLHIIRSQVTTAPADHGTGGSGRGTTTPQSTATFLSPGSLGSPVPGSVGTPHLARAGSFHAASPHPIHHLPHPPTLFTSPVPATVGLVSATAGAVSTPGRGHPTHPPALTSSPVASDHALRVKYEAVAAFISGLFRLVTLDRPALWLAVLHFVNTTLEYVAGAQLDPAEKYVFTALVDCPALLRRLFRQLDAELPRRHLGPLDRRLLQSVQSTVETLAYGRTTVRPFACPQVSLYELAITALSISDPTRDPHWGLLMFTQLGAARRTRLAPCLLPPRTGDPDGFRYVDHPGYTFVAPELESGAGDAGDLAASAATVAHLLARRAHPSRIAQWLDECPAGVPGRLLIRRLLFRRIRDVLDYLDRHSNFDDPLPNYQEILFQGNGQFPAKLPRNLALWPLMAELADQVYALAHYRLVDFDGLFDDAYGYLFPSDRAPVREPKAGDDPEDAMGDSNLNSNDDDEGATTAREGGRRDNGYLWILLQLTNYDDALGKRLSQDFSHTEDYLAKMSRMFNEHQIVSWDGFYLRDTALQCIVYGQQSVLSDRSNLKYRHPSLTAAMPYFSVLNQIQNEVHARIQELGGNDVPITAAQLDILADLDDEAATKVAVFTQARHQFVLVALYRILLPAANQAPWASAVFPSLRYTVSGRLSHRLLELLPVSVVDRVATNLVHYGFGRMRAPQYPANQCFSPPALDTLYRLLLVNPLATRPVLLRLVKNLTDADRAVGSSAESGPTPRDSSTLGAYYTTQLLAHRLANALRDHTTPHRLLHCVRRAVERTGIRQYALAAESLAVQLLQLPYDGRLLDEGLAPDLFSVSGGARDTDLTTAWFPANELLARRLVLAVARVLKGHQYGTRFPRSVVYALLDRIGAGPRLVWSRHVLAYFPAVVRAYYVAAYGRGSADPTDADRPGTPTRLSTSPTEEQVNQLISQDDLHNVLLFSGDGSRGEGATALAAFYAAPRHQPLFLCVLWTISEVQGEVPAAIVGSVRLIMRLFPPAHLAAYTAALVDFVLGKRSEDSPSPLPGRLFEDLVWKYQLLTLDHVTVALLRGHQGALAGAKARRILRHLLFASTPLSDRLDHWRAQNFAPRPWIDPDHYARVGRYLNKYPEFFDFEAFGASTYAALAELTTLDPPHAAPLPVLYETHVLRLVQNLDYLLARAVEWEDRDLLLELLGAFADLVRTHYAAPLSLLHHILHYYYDSPVLRDSAVLRALLTLVDLKRYPFTSALTRFANPADHADPHALVSPIWVTELLTLAIQVAHPLAADPTLHATLPPVVYREDSDPVRGAAAAASVELLVFTLALERAVPDANPVPTLLLAALLRPSAVPLPAGITPEDLRDLVEPLFAHLPSHAFTRPLVSSVVRAARGTDEPEPRTDVSPSYPLPTFLVSNGNEDAAADATLGGGAPDPWPVASTAVFNPDPTSVAHFLGNGPHAALTLFHAVARHAELETFYFLHIVLRGARSSTTAAAAATVRFTYVPTSADASLGAGDGGPAISGDGIAVPTSTAGQPLPTAGAMVPPPYGLAYPNPAVATPHTPSMAIPATPSRILQSLAPSPATGSMSSFPLTPQRPVVTTPVRLSGAGFAPVTATTPGTIATPMMAAAAAAGSTSADPAPTDPLDDYQLLDYRQDGAMSGTVGLTSPADAVGPLTSDTQLLYILAILGPHLHRLDTEPRLFQSLLGDLLWLLVDIHPTLPLFGLHSTVAMETILDFFFHARRHFHADQPALWRDFEPIIAQCRDPIKARLLPICLDRPTS</sequence>
<feature type="compositionally biased region" description="Low complexity" evidence="6">
    <location>
        <begin position="134"/>
        <end position="150"/>
    </location>
</feature>
<dbReference type="GO" id="GO:0016592">
    <property type="term" value="C:mediator complex"/>
    <property type="evidence" value="ECO:0007669"/>
    <property type="project" value="TreeGrafter"/>
</dbReference>
<dbReference type="GO" id="GO:0010628">
    <property type="term" value="P:positive regulation of gene expression"/>
    <property type="evidence" value="ECO:0007669"/>
    <property type="project" value="TreeGrafter"/>
</dbReference>
<keyword evidence="4" id="KW-0804">Transcription</keyword>
<evidence type="ECO:0000256" key="4">
    <source>
        <dbReference type="ARBA" id="ARBA00023163"/>
    </source>
</evidence>
<feature type="region of interest" description="Disordered" evidence="6">
    <location>
        <begin position="203"/>
        <end position="222"/>
    </location>
</feature>
<evidence type="ECO:0000256" key="2">
    <source>
        <dbReference type="ARBA" id="ARBA00010222"/>
    </source>
</evidence>
<name>A0A9W8DVI4_9FUNG</name>
<dbReference type="GO" id="GO:0005667">
    <property type="term" value="C:transcription regulator complex"/>
    <property type="evidence" value="ECO:0007669"/>
    <property type="project" value="TreeGrafter"/>
</dbReference>
<feature type="compositionally biased region" description="Polar residues" evidence="6">
    <location>
        <begin position="1659"/>
        <end position="1675"/>
    </location>
</feature>
<keyword evidence="5" id="KW-0539">Nucleus</keyword>
<keyword evidence="8" id="KW-1185">Reference proteome</keyword>
<dbReference type="GO" id="GO:0006357">
    <property type="term" value="P:regulation of transcription by RNA polymerase II"/>
    <property type="evidence" value="ECO:0007669"/>
    <property type="project" value="TreeGrafter"/>
</dbReference>